<dbReference type="AlphaFoldDB" id="A0A3P6HTP0"/>
<keyword evidence="2" id="KW-1185">Reference proteome</keyword>
<sequence length="506" mass="59487">MVLNSFQAFIDHCCWRKYYAAKYHLGNTQAFACRTCELIFYSHADYAAHRCPNAKPCELKEFWQPEDILPITYPIHHRFYIDWTRRVERENTPHDPDYHFTCRCCKCNNRFKTKVEFLIHSCCMFALLKPASLRRLRTCLHCKYVFLNEFQYKKHVKYCNSKKAFCVAFALTTAEIGCLLFVTGRHCFDFDHHLHHETCLTTPNLGEPPGTLVRQPEPTPPGPVVEACCAECGFMQPNLIEFLYHPCVAGKRITPMNLELVLYCCECQCLFPDIFECIDHFKSCSSMKFIFVRLNTPELLRVALRRWCIEMTENAYLPARQVKFRCGECEEIYGKFISFLEHPCPKRERYEQLFIQPLGVLETYTCEACHIVVFSVSESFEHSRLCKRGCYPHMIQIHYSMDEVVAALKPWMSCPQFLEFNVAIGIGEEKDELEMQEREIRDACRLPHHDVMERFHNPDERPSKRLERWISNYLGKPRQAQEVSSGCVMLPTWPKYNTKVCTMPRL</sequence>
<name>A0A3P6HTP0_MESCO</name>
<evidence type="ECO:0000313" key="1">
    <source>
        <dbReference type="EMBL" id="VDD77103.1"/>
    </source>
</evidence>
<evidence type="ECO:0000313" key="2">
    <source>
        <dbReference type="Proteomes" id="UP000267029"/>
    </source>
</evidence>
<organism evidence="1 2">
    <name type="scientific">Mesocestoides corti</name>
    <name type="common">Flatworm</name>
    <dbReference type="NCBI Taxonomy" id="53468"/>
    <lineage>
        <taxon>Eukaryota</taxon>
        <taxon>Metazoa</taxon>
        <taxon>Spiralia</taxon>
        <taxon>Lophotrochozoa</taxon>
        <taxon>Platyhelminthes</taxon>
        <taxon>Cestoda</taxon>
        <taxon>Eucestoda</taxon>
        <taxon>Cyclophyllidea</taxon>
        <taxon>Mesocestoididae</taxon>
        <taxon>Mesocestoides</taxon>
    </lineage>
</organism>
<proteinExistence type="predicted"/>
<accession>A0A3P6HTP0</accession>
<dbReference type="Proteomes" id="UP000267029">
    <property type="component" value="Unassembled WGS sequence"/>
</dbReference>
<gene>
    <name evidence="1" type="ORF">MCOS_LOCUS3106</name>
</gene>
<dbReference type="OrthoDB" id="6228207at2759"/>
<reference evidence="1 2" key="1">
    <citation type="submission" date="2018-10" db="EMBL/GenBank/DDBJ databases">
        <authorList>
            <consortium name="Pathogen Informatics"/>
        </authorList>
    </citation>
    <scope>NUCLEOTIDE SEQUENCE [LARGE SCALE GENOMIC DNA]</scope>
</reference>
<dbReference type="EMBL" id="UXSR01000629">
    <property type="protein sequence ID" value="VDD77103.1"/>
    <property type="molecule type" value="Genomic_DNA"/>
</dbReference>
<protein>
    <submittedName>
        <fullName evidence="1">Uncharacterized protein</fullName>
    </submittedName>
</protein>